<reference evidence="1" key="1">
    <citation type="submission" date="2020-05" db="EMBL/GenBank/DDBJ databases">
        <authorList>
            <person name="Chiriac C."/>
            <person name="Salcher M."/>
            <person name="Ghai R."/>
            <person name="Kavagutti S V."/>
        </authorList>
    </citation>
    <scope>NUCLEOTIDE SEQUENCE</scope>
</reference>
<organism evidence="1">
    <name type="scientific">uncultured Caudovirales phage</name>
    <dbReference type="NCBI Taxonomy" id="2100421"/>
    <lineage>
        <taxon>Viruses</taxon>
        <taxon>Duplodnaviria</taxon>
        <taxon>Heunggongvirae</taxon>
        <taxon>Uroviricota</taxon>
        <taxon>Caudoviricetes</taxon>
        <taxon>Peduoviridae</taxon>
        <taxon>Maltschvirus</taxon>
        <taxon>Maltschvirus maltsch</taxon>
    </lineage>
</organism>
<proteinExistence type="predicted"/>
<accession>A0A6J5RU70</accession>
<dbReference type="EMBL" id="LR797308">
    <property type="protein sequence ID" value="CAB4202008.1"/>
    <property type="molecule type" value="Genomic_DNA"/>
</dbReference>
<protein>
    <submittedName>
        <fullName evidence="1">Uncharacterized protein</fullName>
    </submittedName>
</protein>
<evidence type="ECO:0000313" key="1">
    <source>
        <dbReference type="EMBL" id="CAB4202008.1"/>
    </source>
</evidence>
<dbReference type="InterPro" id="IPR010781">
    <property type="entry name" value="DUF1376"/>
</dbReference>
<sequence length="99" mass="11805">MKKMKFYKLDLAEHIKNTHLLSYQEEGLYMRLCHIYFETGEPLPKDVNYLCSLVCKRKSTYDRKKVEDVLKKTFVEVENGYVNLEYSAKFKAIKQKKEG</sequence>
<dbReference type="Pfam" id="PF07120">
    <property type="entry name" value="DUF1376"/>
    <property type="match status" value="1"/>
</dbReference>
<name>A0A6J5RU70_9CAUD</name>
<gene>
    <name evidence="1" type="ORF">UFOVP1361_23</name>
</gene>